<dbReference type="AlphaFoldDB" id="A0A1H6TFQ8"/>
<evidence type="ECO:0008006" key="3">
    <source>
        <dbReference type="Google" id="ProtNLM"/>
    </source>
</evidence>
<dbReference type="RefSeq" id="WP_317622226.1">
    <property type="nucleotide sequence ID" value="NZ_FNYH01000009.1"/>
</dbReference>
<dbReference type="InterPro" id="IPR052572">
    <property type="entry name" value="UPF0153_domain"/>
</dbReference>
<dbReference type="PANTHER" id="PTHR36931:SF1">
    <property type="entry name" value="UPF0153 PROTEIN YEIW"/>
    <property type="match status" value="1"/>
</dbReference>
<dbReference type="EMBL" id="FNYH01000009">
    <property type="protein sequence ID" value="SEI74622.1"/>
    <property type="molecule type" value="Genomic_DNA"/>
</dbReference>
<dbReference type="Proteomes" id="UP000242999">
    <property type="component" value="Unassembled WGS sequence"/>
</dbReference>
<name>A0A1H6TFQ8_9GAMM</name>
<dbReference type="PANTHER" id="PTHR36931">
    <property type="entry name" value="UPF0153 PROTEIN YEIW"/>
    <property type="match status" value="1"/>
</dbReference>
<keyword evidence="2" id="KW-1185">Reference proteome</keyword>
<accession>A0A1H6TFQ8</accession>
<organism evidence="1 2">
    <name type="scientific">Allopseudospirillum japonicum</name>
    <dbReference type="NCBI Taxonomy" id="64971"/>
    <lineage>
        <taxon>Bacteria</taxon>
        <taxon>Pseudomonadati</taxon>
        <taxon>Pseudomonadota</taxon>
        <taxon>Gammaproteobacteria</taxon>
        <taxon>Oceanospirillales</taxon>
        <taxon>Oceanospirillaceae</taxon>
        <taxon>Allopseudospirillum</taxon>
    </lineage>
</organism>
<evidence type="ECO:0000313" key="2">
    <source>
        <dbReference type="Proteomes" id="UP000242999"/>
    </source>
</evidence>
<proteinExistence type="predicted"/>
<dbReference type="STRING" id="64971.SAMN05421831_10931"/>
<sequence length="119" mass="12999">MPPFLSFFRTLKMPHLTQNQGLSKQELSSAHACRPQCAACCIAPSISAATPKHPQGKAAGVRCGHLTQHLLCELFDSPLRPATCKKFHFDIEVCQQDAASALKVLETWEILTKPSSANL</sequence>
<reference evidence="2" key="1">
    <citation type="submission" date="2016-10" db="EMBL/GenBank/DDBJ databases">
        <authorList>
            <person name="Varghese N."/>
            <person name="Submissions S."/>
        </authorList>
    </citation>
    <scope>NUCLEOTIDE SEQUENCE [LARGE SCALE GENOMIC DNA]</scope>
    <source>
        <strain evidence="2">DSM 7165</strain>
    </source>
</reference>
<gene>
    <name evidence="1" type="ORF">SAMN05421831_10931</name>
</gene>
<protein>
    <recommendedName>
        <fullName evidence="3">Zinc-or iron-chelating domain-containing protein</fullName>
    </recommendedName>
</protein>
<evidence type="ECO:0000313" key="1">
    <source>
        <dbReference type="EMBL" id="SEI74622.1"/>
    </source>
</evidence>